<dbReference type="SUPFAM" id="SSF55486">
    <property type="entry name" value="Metalloproteases ('zincins'), catalytic domain"/>
    <property type="match status" value="1"/>
</dbReference>
<dbReference type="PANTHER" id="PTHR33794:SF1">
    <property type="entry name" value="BACILLOLYSIN"/>
    <property type="match status" value="1"/>
</dbReference>
<evidence type="ECO:0000256" key="1">
    <source>
        <dbReference type="ARBA" id="ARBA00009388"/>
    </source>
</evidence>
<sequence length="690" mass="73912">MHMPSFPAGTAPRRPARFQDLQASAAAVALLIAATAASAAQRQDLSQLPPAPATLGAAAAVHERLGLAAQDLQAQRSKTYANGRTVTRYQQHYQGIPLWGEAIVSQQDAGLAAPSFHGQLVRQIEQDLPDVRPSLSQQAALALAKGRSGFAQHASQEEAQLWIKLDEQGRARLVWALSFMLHGNKPARPHFLIDARSGEILEQWEGLTTNNATGPGGNLKTGKYEYGVNFGYLDVNASCQMDNANVTTINLNGGTNGSTPFQFTCPRNEFKQINGAYSPLNDAHYFGGVVFAMYQNWLGQRPLTQKLQMKVHYGSGYENAFWDGQAMFFGDGANTFYPLVSLDVTSHEVSHGYTQQNSNLQYSGQSGGINEAFSDMAGEAAKYYMRGSNDFKVGYDIMKGSGALRYMDNPPLDGRSIDHTSQYYDGLDVHYSSGVYNKAFYLLATSAGWNTRKAFEVFADANHLYWTATTNFSGGVCGVERSASNRGYNVADVTRAFNTVGAACLPPLPSDAGTKCADENGTCSFTGVRAVSYGYQPTFFRKFANGSLACNNATFGDPASGKGKSCYVGSTAFTACASENGTCSFTGRRLVVYGAGNRFTSRVSNGPVACNNATFGDPASGVVKACYISPETYTTCASEGGSCSVSGAHLVIYGANSEYSVRDFNAPLSCSNATFGDPQSGITKACHVKD</sequence>
<keyword evidence="8" id="KW-0964">Secreted</keyword>
<dbReference type="EC" id="3.4.24.-" evidence="8"/>
<evidence type="ECO:0000256" key="5">
    <source>
        <dbReference type="ARBA" id="ARBA00022801"/>
    </source>
</evidence>
<evidence type="ECO:0000313" key="12">
    <source>
        <dbReference type="EMBL" id="MEO3712561.1"/>
    </source>
</evidence>
<reference evidence="12 13" key="1">
    <citation type="submission" date="2024-05" db="EMBL/GenBank/DDBJ databases">
        <title>Roseateles sp. 2.12 16S ribosomal RNA gene Genome sequencing and assembly.</title>
        <authorList>
            <person name="Woo H."/>
        </authorList>
    </citation>
    <scope>NUCLEOTIDE SEQUENCE [LARGE SCALE GENOMIC DNA]</scope>
    <source>
        <strain evidence="12 13">2.12</strain>
    </source>
</reference>
<dbReference type="PANTHER" id="PTHR33794">
    <property type="entry name" value="BACILLOLYSIN"/>
    <property type="match status" value="1"/>
</dbReference>
<feature type="domain" description="Peptidase M4 C-terminal" evidence="10">
    <location>
        <begin position="358"/>
        <end position="501"/>
    </location>
</feature>
<evidence type="ECO:0000256" key="8">
    <source>
        <dbReference type="RuleBase" id="RU366073"/>
    </source>
</evidence>
<comment type="subcellular location">
    <subcellularLocation>
        <location evidence="8">Secreted</location>
    </subcellularLocation>
</comment>
<keyword evidence="4 8" id="KW-0732">Signal</keyword>
<dbReference type="InterPro" id="IPR023612">
    <property type="entry name" value="Peptidase_M4"/>
</dbReference>
<evidence type="ECO:0000259" key="11">
    <source>
        <dbReference type="Pfam" id="PF07504"/>
    </source>
</evidence>
<dbReference type="InterPro" id="IPR013856">
    <property type="entry name" value="Peptidase_M4_domain"/>
</dbReference>
<comment type="caution">
    <text evidence="12">The sequence shown here is derived from an EMBL/GenBank/DDBJ whole genome shotgun (WGS) entry which is preliminary data.</text>
</comment>
<dbReference type="Gene3D" id="3.10.450.40">
    <property type="match status" value="1"/>
</dbReference>
<dbReference type="Proteomes" id="UP001462640">
    <property type="component" value="Unassembled WGS sequence"/>
</dbReference>
<organism evidence="12 13">
    <name type="scientific">Roseateles flavus</name>
    <dbReference type="NCBI Taxonomy" id="3149041"/>
    <lineage>
        <taxon>Bacteria</taxon>
        <taxon>Pseudomonadati</taxon>
        <taxon>Pseudomonadota</taxon>
        <taxon>Betaproteobacteria</taxon>
        <taxon>Burkholderiales</taxon>
        <taxon>Sphaerotilaceae</taxon>
        <taxon>Roseateles</taxon>
    </lineage>
</organism>
<feature type="domain" description="FTP" evidence="11">
    <location>
        <begin position="71"/>
        <end position="119"/>
    </location>
</feature>
<evidence type="ECO:0000256" key="2">
    <source>
        <dbReference type="ARBA" id="ARBA00022670"/>
    </source>
</evidence>
<name>A0ABV0GBZ0_9BURK</name>
<evidence type="ECO:0000256" key="3">
    <source>
        <dbReference type="ARBA" id="ARBA00022723"/>
    </source>
</evidence>
<dbReference type="Pfam" id="PF01447">
    <property type="entry name" value="Peptidase_M4"/>
    <property type="match status" value="1"/>
</dbReference>
<comment type="function">
    <text evidence="8">Extracellular zinc metalloprotease.</text>
</comment>
<accession>A0ABV0GBZ0</accession>
<dbReference type="Gene3D" id="3.10.450.490">
    <property type="match status" value="1"/>
</dbReference>
<gene>
    <name evidence="12" type="ORF">ABDJ40_07245</name>
</gene>
<comment type="similarity">
    <text evidence="1 8">Belongs to the peptidase M4 family.</text>
</comment>
<dbReference type="Gene3D" id="1.10.390.10">
    <property type="entry name" value="Neutral Protease Domain 2"/>
    <property type="match status" value="1"/>
</dbReference>
<dbReference type="Pfam" id="PF02868">
    <property type="entry name" value="Peptidase_M4_C"/>
    <property type="match status" value="1"/>
</dbReference>
<keyword evidence="13" id="KW-1185">Reference proteome</keyword>
<evidence type="ECO:0000256" key="7">
    <source>
        <dbReference type="ARBA" id="ARBA00023049"/>
    </source>
</evidence>
<evidence type="ECO:0000259" key="9">
    <source>
        <dbReference type="Pfam" id="PF01447"/>
    </source>
</evidence>
<feature type="signal peptide" evidence="8">
    <location>
        <begin position="1"/>
        <end position="39"/>
    </location>
</feature>
<dbReference type="InterPro" id="IPR050728">
    <property type="entry name" value="Zinc_Metalloprotease_M4"/>
</dbReference>
<dbReference type="InterPro" id="IPR011096">
    <property type="entry name" value="FTP_domain"/>
</dbReference>
<keyword evidence="5 8" id="KW-0378">Hydrolase</keyword>
<dbReference type="EMBL" id="JBDPZC010000002">
    <property type="protein sequence ID" value="MEO3712561.1"/>
    <property type="molecule type" value="Genomic_DNA"/>
</dbReference>
<dbReference type="InterPro" id="IPR001570">
    <property type="entry name" value="Peptidase_M4_C_domain"/>
</dbReference>
<protein>
    <recommendedName>
        <fullName evidence="8">Neutral metalloproteinase</fullName>
        <ecNumber evidence="8">3.4.24.-</ecNumber>
    </recommendedName>
</protein>
<evidence type="ECO:0000256" key="6">
    <source>
        <dbReference type="ARBA" id="ARBA00022833"/>
    </source>
</evidence>
<evidence type="ECO:0000313" key="13">
    <source>
        <dbReference type="Proteomes" id="UP001462640"/>
    </source>
</evidence>
<keyword evidence="6 8" id="KW-0862">Zinc</keyword>
<keyword evidence="7 8" id="KW-0482">Metalloprotease</keyword>
<dbReference type="Pfam" id="PF07504">
    <property type="entry name" value="FTP"/>
    <property type="match status" value="1"/>
</dbReference>
<feature type="chain" id="PRO_5044995771" description="Neutral metalloproteinase" evidence="8">
    <location>
        <begin position="40"/>
        <end position="690"/>
    </location>
</feature>
<keyword evidence="3" id="KW-0479">Metal-binding</keyword>
<evidence type="ECO:0000256" key="4">
    <source>
        <dbReference type="ARBA" id="ARBA00022729"/>
    </source>
</evidence>
<feature type="domain" description="Peptidase M4" evidence="9">
    <location>
        <begin position="220"/>
        <end position="355"/>
    </location>
</feature>
<evidence type="ECO:0000259" key="10">
    <source>
        <dbReference type="Pfam" id="PF02868"/>
    </source>
</evidence>
<comment type="cofactor">
    <cofactor evidence="8">
        <name>Zn(2+)</name>
        <dbReference type="ChEBI" id="CHEBI:29105"/>
    </cofactor>
</comment>
<keyword evidence="2 8" id="KW-0645">Protease</keyword>
<dbReference type="CDD" id="cd09597">
    <property type="entry name" value="M4_TLP"/>
    <property type="match status" value="1"/>
</dbReference>
<dbReference type="Gene3D" id="3.10.170.10">
    <property type="match status" value="1"/>
</dbReference>
<proteinExistence type="inferred from homology"/>
<dbReference type="PRINTS" id="PR00730">
    <property type="entry name" value="THERMOLYSIN"/>
</dbReference>
<dbReference type="RefSeq" id="WP_347608143.1">
    <property type="nucleotide sequence ID" value="NZ_JBDPZC010000002.1"/>
</dbReference>
<dbReference type="InterPro" id="IPR027268">
    <property type="entry name" value="Peptidase_M4/M1_CTD_sf"/>
</dbReference>